<gene>
    <name evidence="2" type="ORF">H5410_020838</name>
</gene>
<keyword evidence="3" id="KW-1185">Reference proteome</keyword>
<proteinExistence type="predicted"/>
<reference evidence="2 3" key="1">
    <citation type="submission" date="2020-09" db="EMBL/GenBank/DDBJ databases">
        <title>De no assembly of potato wild relative species, Solanum commersonii.</title>
        <authorList>
            <person name="Cho K."/>
        </authorList>
    </citation>
    <scope>NUCLEOTIDE SEQUENCE [LARGE SCALE GENOMIC DNA]</scope>
    <source>
        <strain evidence="2">LZ3.2</strain>
        <tissue evidence="2">Leaf</tissue>
    </source>
</reference>
<protein>
    <recommendedName>
        <fullName evidence="1">Putative plant transposon protein domain-containing protein</fullName>
    </recommendedName>
</protein>
<evidence type="ECO:0000313" key="2">
    <source>
        <dbReference type="EMBL" id="KAG5609557.1"/>
    </source>
</evidence>
<sequence length="228" mass="25469">MAQDPGTYNDEIVQEFYASYVATLRGSISKRSKPLAQDPLTSTLVQGCSVDISPATIRHFLYGPTTGHFWYIAADGEHAEWVAAPRLGIRKATLNFVVKFFWLLVHNRVSPTKANKQVTWDRAVMVAALTQGGDLSIPDHTDTIPTSLSQADSMAPSSFRSTQQLGATIVPLARVQKLEAQMAKLLHHIQSWMQKLIAKSEARMERKMEGMMDRKIQAVNKRLDAFEL</sequence>
<dbReference type="Proteomes" id="UP000824120">
    <property type="component" value="Chromosome 4"/>
</dbReference>
<comment type="caution">
    <text evidence="2">The sequence shown here is derived from an EMBL/GenBank/DDBJ whole genome shotgun (WGS) entry which is preliminary data.</text>
</comment>
<accession>A0A9J5ZB17</accession>
<feature type="domain" description="Putative plant transposon protein" evidence="1">
    <location>
        <begin position="2"/>
        <end position="136"/>
    </location>
</feature>
<organism evidence="2 3">
    <name type="scientific">Solanum commersonii</name>
    <name type="common">Commerson's wild potato</name>
    <name type="synonym">Commerson's nightshade</name>
    <dbReference type="NCBI Taxonomy" id="4109"/>
    <lineage>
        <taxon>Eukaryota</taxon>
        <taxon>Viridiplantae</taxon>
        <taxon>Streptophyta</taxon>
        <taxon>Embryophyta</taxon>
        <taxon>Tracheophyta</taxon>
        <taxon>Spermatophyta</taxon>
        <taxon>Magnoliopsida</taxon>
        <taxon>eudicotyledons</taxon>
        <taxon>Gunneridae</taxon>
        <taxon>Pentapetalae</taxon>
        <taxon>asterids</taxon>
        <taxon>lamiids</taxon>
        <taxon>Solanales</taxon>
        <taxon>Solanaceae</taxon>
        <taxon>Solanoideae</taxon>
        <taxon>Solaneae</taxon>
        <taxon>Solanum</taxon>
    </lineage>
</organism>
<dbReference type="InterPro" id="IPR046796">
    <property type="entry name" value="Transposase_32_dom"/>
</dbReference>
<name>A0A9J5ZB17_SOLCO</name>
<dbReference type="Pfam" id="PF20167">
    <property type="entry name" value="Transposase_32"/>
    <property type="match status" value="1"/>
</dbReference>
<dbReference type="AlphaFoldDB" id="A0A9J5ZB17"/>
<evidence type="ECO:0000259" key="1">
    <source>
        <dbReference type="Pfam" id="PF20167"/>
    </source>
</evidence>
<dbReference type="EMBL" id="JACXVP010000004">
    <property type="protein sequence ID" value="KAG5609557.1"/>
    <property type="molecule type" value="Genomic_DNA"/>
</dbReference>
<evidence type="ECO:0000313" key="3">
    <source>
        <dbReference type="Proteomes" id="UP000824120"/>
    </source>
</evidence>